<dbReference type="RefSeq" id="XP_020719358.2">
    <property type="nucleotide sequence ID" value="XM_020863699.2"/>
</dbReference>
<organism evidence="8 9">
    <name type="scientific">Bombus terrestris</name>
    <name type="common">Buff-tailed bumblebee</name>
    <name type="synonym">Apis terrestris</name>
    <dbReference type="NCBI Taxonomy" id="30195"/>
    <lineage>
        <taxon>Eukaryota</taxon>
        <taxon>Metazoa</taxon>
        <taxon>Ecdysozoa</taxon>
        <taxon>Arthropoda</taxon>
        <taxon>Hexapoda</taxon>
        <taxon>Insecta</taxon>
        <taxon>Pterygota</taxon>
        <taxon>Neoptera</taxon>
        <taxon>Endopterygota</taxon>
        <taxon>Hymenoptera</taxon>
        <taxon>Apocrita</taxon>
        <taxon>Aculeata</taxon>
        <taxon>Apoidea</taxon>
        <taxon>Anthophila</taxon>
        <taxon>Apidae</taxon>
        <taxon>Bombus</taxon>
        <taxon>Bombus</taxon>
    </lineage>
</organism>
<evidence type="ECO:0000256" key="6">
    <source>
        <dbReference type="SAM" id="MobiDB-lite"/>
    </source>
</evidence>
<feature type="domain" description="C2H2-type" evidence="7">
    <location>
        <begin position="904"/>
        <end position="932"/>
    </location>
</feature>
<feature type="compositionally biased region" description="Polar residues" evidence="6">
    <location>
        <begin position="202"/>
        <end position="211"/>
    </location>
</feature>
<gene>
    <name evidence="9 10 11" type="primary">LOC100646468</name>
</gene>
<feature type="domain" description="C2H2-type" evidence="7">
    <location>
        <begin position="650"/>
        <end position="685"/>
    </location>
</feature>
<feature type="domain" description="C2H2-type" evidence="7">
    <location>
        <begin position="938"/>
        <end position="966"/>
    </location>
</feature>
<feature type="compositionally biased region" description="Polar residues" evidence="6">
    <location>
        <begin position="220"/>
        <end position="233"/>
    </location>
</feature>
<dbReference type="GeneID" id="100646468"/>
<evidence type="ECO:0000313" key="9">
    <source>
        <dbReference type="RefSeq" id="XP_020719358.2"/>
    </source>
</evidence>
<feature type="region of interest" description="Disordered" evidence="6">
    <location>
        <begin position="202"/>
        <end position="273"/>
    </location>
</feature>
<dbReference type="RefSeq" id="XP_048263855.1">
    <property type="nucleotide sequence ID" value="XM_048407898.1"/>
</dbReference>
<evidence type="ECO:0000256" key="5">
    <source>
        <dbReference type="PROSITE-ProRule" id="PRU00042"/>
    </source>
</evidence>
<dbReference type="PROSITE" id="PS50157">
    <property type="entry name" value="ZINC_FINGER_C2H2_2"/>
    <property type="match status" value="8"/>
</dbReference>
<dbReference type="SMART" id="SM00355">
    <property type="entry name" value="ZnF_C2H2"/>
    <property type="match status" value="12"/>
</dbReference>
<feature type="domain" description="C2H2-type" evidence="7">
    <location>
        <begin position="166"/>
        <end position="189"/>
    </location>
</feature>
<feature type="region of interest" description="Disordered" evidence="6">
    <location>
        <begin position="964"/>
        <end position="984"/>
    </location>
</feature>
<dbReference type="InterPro" id="IPR036236">
    <property type="entry name" value="Znf_C2H2_sf"/>
</dbReference>
<evidence type="ECO:0000256" key="2">
    <source>
        <dbReference type="ARBA" id="ARBA00022737"/>
    </source>
</evidence>
<feature type="domain" description="C2H2-type" evidence="7">
    <location>
        <begin position="135"/>
        <end position="164"/>
    </location>
</feature>
<dbReference type="SUPFAM" id="SSF57667">
    <property type="entry name" value="beta-beta-alpha zinc fingers"/>
    <property type="match status" value="2"/>
</dbReference>
<evidence type="ECO:0000256" key="4">
    <source>
        <dbReference type="ARBA" id="ARBA00022833"/>
    </source>
</evidence>
<dbReference type="PANTHER" id="PTHR24379:SF121">
    <property type="entry name" value="C2H2-TYPE DOMAIN-CONTAINING PROTEIN"/>
    <property type="match status" value="1"/>
</dbReference>
<keyword evidence="1" id="KW-0479">Metal-binding</keyword>
<dbReference type="GO" id="GO:0008270">
    <property type="term" value="F:zinc ion binding"/>
    <property type="evidence" value="ECO:0007669"/>
    <property type="project" value="UniProtKB-KW"/>
</dbReference>
<feature type="compositionally biased region" description="Low complexity" evidence="6">
    <location>
        <begin position="234"/>
        <end position="249"/>
    </location>
</feature>
<feature type="domain" description="C2H2-type" evidence="7">
    <location>
        <begin position="773"/>
        <end position="802"/>
    </location>
</feature>
<accession>A0A9B7CX87</accession>
<dbReference type="KEGG" id="bter:100646468"/>
<evidence type="ECO:0000313" key="8">
    <source>
        <dbReference type="Proteomes" id="UP000835206"/>
    </source>
</evidence>
<keyword evidence="2" id="KW-0677">Repeat</keyword>
<dbReference type="OrthoDB" id="427030at2759"/>
<feature type="compositionally biased region" description="Polar residues" evidence="6">
    <location>
        <begin position="250"/>
        <end position="259"/>
    </location>
</feature>
<keyword evidence="8" id="KW-1185">Reference proteome</keyword>
<evidence type="ECO:0000256" key="1">
    <source>
        <dbReference type="ARBA" id="ARBA00022723"/>
    </source>
</evidence>
<dbReference type="Gene3D" id="3.30.160.60">
    <property type="entry name" value="Classic Zinc Finger"/>
    <property type="match status" value="4"/>
</dbReference>
<keyword evidence="3 5" id="KW-0863">Zinc-finger</keyword>
<evidence type="ECO:0000313" key="10">
    <source>
        <dbReference type="RefSeq" id="XP_048263855.1"/>
    </source>
</evidence>
<reference evidence="9 10" key="1">
    <citation type="submission" date="2025-04" db="UniProtKB">
        <authorList>
            <consortium name="RefSeq"/>
        </authorList>
    </citation>
    <scope>IDENTIFICATION</scope>
</reference>
<name>A0A9B7CX87_BOMTE</name>
<dbReference type="Pfam" id="PF00096">
    <property type="entry name" value="zf-C2H2"/>
    <property type="match status" value="2"/>
</dbReference>
<dbReference type="PANTHER" id="PTHR24379">
    <property type="entry name" value="KRAB AND ZINC FINGER DOMAIN-CONTAINING"/>
    <property type="match status" value="1"/>
</dbReference>
<protein>
    <submittedName>
        <fullName evidence="9 10">Zinc finger protein 184 isoform X1</fullName>
    </submittedName>
</protein>
<proteinExistence type="predicted"/>
<feature type="domain" description="C2H2-type" evidence="7">
    <location>
        <begin position="834"/>
        <end position="862"/>
    </location>
</feature>
<keyword evidence="4" id="KW-0862">Zinc</keyword>
<dbReference type="RefSeq" id="XP_048263856.1">
    <property type="nucleotide sequence ID" value="XM_048407899.1"/>
</dbReference>
<dbReference type="AlphaFoldDB" id="A0A9B7CX87"/>
<sequence length="984" mass="114002">MARVLVYARPVDAIFMDIKLGNKIDHSEYAIRIKEEPIDPEICDDLSPVDTNTENENETAMFEGEFSDGVYCRNRESAFPQESTYLENNKSDADKRKSKHKVPSNNRISCNVCLLTFQTKHLLELHNKLYSCNVFKCNNCTAIFSMHTSLIRHLNMRCCTKQWPGYRCNFCNRRFSYKRHVQSHLFHMHGNAIFSGERKITKTSPESLGKSNHSDGIVTAESNTSHSPSLKNVNSSINMSLKLSNSSNNTPTKGSSSKIRSTHPKWLNDSYGTPSKRMKQNVLTDFISLYKDKPNDKLVSPEKVIDTENIPVTATIIPTSTLETFSNKTSTASEVIQMSTSVKRIESPVRKRPFVQIHVNSETMISLLRNEIKAESESSNTSHNMSYNLRPVKRCSSSLYDFYDLLEFETFERSRQSFRRNKSPYTFNQSERSAPEAKCKECVVRLEKCDKFLEPTSFVSNGDENENENENENEDGFKQAVSKNVEEEFEGFRETSSAGNLPLEAGTIESKRFNEFVKSFADRLIVPKQESVEFKKNFKVNQQKIFQCHICKKSFSLKENLREHVKLSHTIYMSSICNARYTSMNKLLTHYLRQHIVFKRRECCVCYEKFHTSSLLKRHMILHCLKTIRSKKDVLPIDVEINCNAFKKQHKCQGCRKRFWLYSCLKQHENVCHRMKVLIHKQRAPRVNHLSRSLKEPSKPMELGIVQSPDLEQMLDVPGGMTGPLENYLAPSTLITDDTFFSSFDTAAKNKRLLNGIACVKGYQADNMNRTRFPCTTCGTQFRTFQNLCIHERTYCQTATEKCNVCNTMFSTKRLLQLHMLATHAPSCLMNYKFFCKFCNQGFVKKSKVQIHERHFHIGQNPVLVLNSDCVLKDKPICNICHLLFESYERFVEHNMYYYKGKDFLCAICGKSFQGMYKFHHHNKLEHYPDELWKLYPYKCDTCNEGFSYESHFHAHKLHVHSHDSPADKARDRDTSDHTFRMCS</sequence>
<dbReference type="Proteomes" id="UP000835206">
    <property type="component" value="Chromosome 7"/>
</dbReference>
<dbReference type="PROSITE" id="PS00028">
    <property type="entry name" value="ZINC_FINGER_C2H2_1"/>
    <property type="match status" value="8"/>
</dbReference>
<evidence type="ECO:0000259" key="7">
    <source>
        <dbReference type="PROSITE" id="PS50157"/>
    </source>
</evidence>
<evidence type="ECO:0000256" key="3">
    <source>
        <dbReference type="ARBA" id="ARBA00022771"/>
    </source>
</evidence>
<feature type="domain" description="C2H2-type" evidence="7">
    <location>
        <begin position="546"/>
        <end position="570"/>
    </location>
</feature>
<evidence type="ECO:0000313" key="11">
    <source>
        <dbReference type="RefSeq" id="XP_048263856.1"/>
    </source>
</evidence>
<dbReference type="InterPro" id="IPR013087">
    <property type="entry name" value="Znf_C2H2_type"/>
</dbReference>